<keyword evidence="2" id="KW-1185">Reference proteome</keyword>
<comment type="caution">
    <text evidence="1">The sequence shown here is derived from an EMBL/GenBank/DDBJ whole genome shotgun (WGS) entry which is preliminary data.</text>
</comment>
<name>A0A4R2KE05_9FIRM</name>
<accession>A0A4R2KE05</accession>
<evidence type="ECO:0000313" key="1">
    <source>
        <dbReference type="EMBL" id="TCO70397.1"/>
    </source>
</evidence>
<dbReference type="EMBL" id="SLWV01000026">
    <property type="protein sequence ID" value="TCO70397.1"/>
    <property type="molecule type" value="Genomic_DNA"/>
</dbReference>
<protein>
    <submittedName>
        <fullName evidence="1">Uncharacterized protein</fullName>
    </submittedName>
</protein>
<dbReference type="Proteomes" id="UP000294919">
    <property type="component" value="Unassembled WGS sequence"/>
</dbReference>
<dbReference type="AlphaFoldDB" id="A0A4R2KE05"/>
<dbReference type="OrthoDB" id="9797709at2"/>
<dbReference type="InterPro" id="IPR027417">
    <property type="entry name" value="P-loop_NTPase"/>
</dbReference>
<organism evidence="1 2">
    <name type="scientific">Marinisporobacter balticus</name>
    <dbReference type="NCBI Taxonomy" id="2018667"/>
    <lineage>
        <taxon>Bacteria</taxon>
        <taxon>Bacillati</taxon>
        <taxon>Bacillota</taxon>
        <taxon>Clostridia</taxon>
        <taxon>Peptostreptococcales</taxon>
        <taxon>Thermotaleaceae</taxon>
        <taxon>Marinisporobacter</taxon>
    </lineage>
</organism>
<proteinExistence type="predicted"/>
<dbReference type="SUPFAM" id="SSF52540">
    <property type="entry name" value="P-loop containing nucleoside triphosphate hydrolases"/>
    <property type="match status" value="1"/>
</dbReference>
<sequence>MLFRGSANLENRPIYLFDELVEDQDPQFRKFFYRKLLPKMKEKGKIIIAVTHDDHYFDVADKIFKMYLGKIEMIEDIAIREI</sequence>
<reference evidence="1 2" key="1">
    <citation type="submission" date="2019-03" db="EMBL/GenBank/DDBJ databases">
        <title>Genomic Encyclopedia of Type Strains, Phase IV (KMG-IV): sequencing the most valuable type-strain genomes for metagenomic binning, comparative biology and taxonomic classification.</title>
        <authorList>
            <person name="Goeker M."/>
        </authorList>
    </citation>
    <scope>NUCLEOTIDE SEQUENCE [LARGE SCALE GENOMIC DNA]</scope>
    <source>
        <strain evidence="1 2">DSM 102940</strain>
    </source>
</reference>
<dbReference type="Gene3D" id="3.40.50.300">
    <property type="entry name" value="P-loop containing nucleotide triphosphate hydrolases"/>
    <property type="match status" value="1"/>
</dbReference>
<gene>
    <name evidence="1" type="ORF">EV214_12617</name>
</gene>
<evidence type="ECO:0000313" key="2">
    <source>
        <dbReference type="Proteomes" id="UP000294919"/>
    </source>
</evidence>
<dbReference type="RefSeq" id="WP_132247071.1">
    <property type="nucleotide sequence ID" value="NZ_SLWV01000026.1"/>
</dbReference>
<dbReference type="CDD" id="cd00267">
    <property type="entry name" value="ABC_ATPase"/>
    <property type="match status" value="1"/>
</dbReference>